<gene>
    <name evidence="2" type="ORF">MNOR_LOCUS13629</name>
</gene>
<dbReference type="EMBL" id="CAXKWB010007871">
    <property type="protein sequence ID" value="CAL4088768.1"/>
    <property type="molecule type" value="Genomic_DNA"/>
</dbReference>
<reference evidence="2 3" key="1">
    <citation type="submission" date="2024-05" db="EMBL/GenBank/DDBJ databases">
        <authorList>
            <person name="Wallberg A."/>
        </authorList>
    </citation>
    <scope>NUCLEOTIDE SEQUENCE [LARGE SCALE GENOMIC DNA]</scope>
</reference>
<dbReference type="Gene3D" id="3.10.100.10">
    <property type="entry name" value="Mannose-Binding Protein A, subunit A"/>
    <property type="match status" value="1"/>
</dbReference>
<keyword evidence="1" id="KW-0812">Transmembrane</keyword>
<evidence type="ECO:0000313" key="3">
    <source>
        <dbReference type="Proteomes" id="UP001497623"/>
    </source>
</evidence>
<feature type="transmembrane region" description="Helical" evidence="1">
    <location>
        <begin position="12"/>
        <end position="31"/>
    </location>
</feature>
<dbReference type="InterPro" id="IPR016186">
    <property type="entry name" value="C-type_lectin-like/link_sf"/>
</dbReference>
<comment type="caution">
    <text evidence="2">The sequence shown here is derived from an EMBL/GenBank/DDBJ whole genome shotgun (WGS) entry which is preliminary data.</text>
</comment>
<sequence length="291" mass="32904">MENMAHGLYSSGWRTSVFMFIVCAMTVSISATEGFTVKHEENRLNQGSVSVGGPGGAASPEVTYYLQQMLQVLQERDQHTSLYERVAVLEGKIRDNSEDEIRFKTEFIELKAKIPILEEQITNLTIMKQKSDVFEIKMEKLIHKYEEKLSTLASEIIRLKKNEARFRDLQALRDQTGNSVLLRREIEECPSVGVDLDAVRVGEECLYMAWRSSLNWSSAHDHCQALGGDLAAPQDLEPLKTFLHSTFARGPSLWLGASYDELISSPPPGDQQRSPPYQQHQRYVPLSSIVV</sequence>
<evidence type="ECO:0000313" key="2">
    <source>
        <dbReference type="EMBL" id="CAL4088768.1"/>
    </source>
</evidence>
<protein>
    <submittedName>
        <fullName evidence="2">Uncharacterized protein</fullName>
    </submittedName>
</protein>
<dbReference type="AlphaFoldDB" id="A0AAV2QJ22"/>
<accession>A0AAV2QJ22</accession>
<proteinExistence type="predicted"/>
<keyword evidence="1" id="KW-1133">Transmembrane helix</keyword>
<dbReference type="CDD" id="cd00037">
    <property type="entry name" value="CLECT"/>
    <property type="match status" value="1"/>
</dbReference>
<dbReference type="InterPro" id="IPR016187">
    <property type="entry name" value="CTDL_fold"/>
</dbReference>
<keyword evidence="3" id="KW-1185">Reference proteome</keyword>
<keyword evidence="1" id="KW-0472">Membrane</keyword>
<evidence type="ECO:0000256" key="1">
    <source>
        <dbReference type="SAM" id="Phobius"/>
    </source>
</evidence>
<organism evidence="2 3">
    <name type="scientific">Meganyctiphanes norvegica</name>
    <name type="common">Northern krill</name>
    <name type="synonym">Thysanopoda norvegica</name>
    <dbReference type="NCBI Taxonomy" id="48144"/>
    <lineage>
        <taxon>Eukaryota</taxon>
        <taxon>Metazoa</taxon>
        <taxon>Ecdysozoa</taxon>
        <taxon>Arthropoda</taxon>
        <taxon>Crustacea</taxon>
        <taxon>Multicrustacea</taxon>
        <taxon>Malacostraca</taxon>
        <taxon>Eumalacostraca</taxon>
        <taxon>Eucarida</taxon>
        <taxon>Euphausiacea</taxon>
        <taxon>Euphausiidae</taxon>
        <taxon>Meganyctiphanes</taxon>
    </lineage>
</organism>
<dbReference type="SUPFAM" id="SSF56436">
    <property type="entry name" value="C-type lectin-like"/>
    <property type="match status" value="1"/>
</dbReference>
<name>A0AAV2QJ22_MEGNR</name>
<dbReference type="Proteomes" id="UP001497623">
    <property type="component" value="Unassembled WGS sequence"/>
</dbReference>